<dbReference type="AlphaFoldDB" id="A0A1H4ECW0"/>
<dbReference type="InterPro" id="IPR039065">
    <property type="entry name" value="AcoX-like"/>
</dbReference>
<dbReference type="PANTHER" id="PTHR40697:SF2">
    <property type="entry name" value="ATP-NAD KINASE-RELATED"/>
    <property type="match status" value="1"/>
</dbReference>
<protein>
    <submittedName>
        <fullName evidence="1">Predicted polyphosphate-or ATP-dependent NAD kinase</fullName>
    </submittedName>
</protein>
<dbReference type="EMBL" id="FNRJ01000008">
    <property type="protein sequence ID" value="SEA82568.1"/>
    <property type="molecule type" value="Genomic_DNA"/>
</dbReference>
<dbReference type="PIRSF" id="PIRSF016907">
    <property type="entry name" value="Kin_ATP-NAD"/>
    <property type="match status" value="1"/>
</dbReference>
<dbReference type="PANTHER" id="PTHR40697">
    <property type="entry name" value="ACETOIN CATABOLISM PROTEIN X"/>
    <property type="match status" value="1"/>
</dbReference>
<dbReference type="Gene3D" id="3.40.50.10330">
    <property type="entry name" value="Probable inorganic polyphosphate/atp-NAD kinase, domain 1"/>
    <property type="match status" value="1"/>
</dbReference>
<dbReference type="InterPro" id="IPR002504">
    <property type="entry name" value="NADK"/>
</dbReference>
<dbReference type="InterPro" id="IPR017438">
    <property type="entry name" value="ATP-NAD_kinase_N"/>
</dbReference>
<proteinExistence type="predicted"/>
<dbReference type="RefSeq" id="WP_091826545.1">
    <property type="nucleotide sequence ID" value="NZ_FNRJ01000008.1"/>
</dbReference>
<sequence length="373" mass="39210">MSFRLGLIINPLAGLGGSVALKGSDDVAARALELGAVPRAIERTRVALMAVQGMEIEILTWDGDMGADLARELGFVTRVIGKPQTDPSTADDTLAAARALKRSGADLILFAGGDGTARNVCEAVEDTIPVLGVPAGVKIHSGVYAITPAAAGELLAMLVRGELVSLGGQEVRDLDEDAFRAGRVQARFFGEMNVPVEHRYLQHVKNGGGQEDEQLVLDDIAAGFIEQMDADVNYLIGSGTTVAAIMDALGIENTLLGVDLVRNGELIASDCTAHELERLTADQSVQIVITLIGGQGHIIGRGNQQLSPELLRRAGRGGLYVVATKTKLNALDGRPLIVDSGDPELDASLAGLIQVHTGYRDAVLYPAAKPVNQ</sequence>
<dbReference type="Proteomes" id="UP000242469">
    <property type="component" value="Unassembled WGS sequence"/>
</dbReference>
<keyword evidence="1" id="KW-0418">Kinase</keyword>
<dbReference type="InterPro" id="IPR016064">
    <property type="entry name" value="NAD/diacylglycerol_kinase_sf"/>
</dbReference>
<dbReference type="Pfam" id="PF01513">
    <property type="entry name" value="NAD_kinase"/>
    <property type="match status" value="1"/>
</dbReference>
<evidence type="ECO:0000313" key="1">
    <source>
        <dbReference type="EMBL" id="SEA82568.1"/>
    </source>
</evidence>
<dbReference type="SUPFAM" id="SSF111331">
    <property type="entry name" value="NAD kinase/diacylglycerol kinase-like"/>
    <property type="match status" value="1"/>
</dbReference>
<dbReference type="OrthoDB" id="5511344at2"/>
<dbReference type="GO" id="GO:0051287">
    <property type="term" value="F:NAD binding"/>
    <property type="evidence" value="ECO:0007669"/>
    <property type="project" value="UniProtKB-ARBA"/>
</dbReference>
<keyword evidence="1" id="KW-0808">Transferase</keyword>
<name>A0A1H4ECW0_9GAMM</name>
<reference evidence="2" key="1">
    <citation type="submission" date="2016-10" db="EMBL/GenBank/DDBJ databases">
        <authorList>
            <person name="Varghese N."/>
            <person name="Submissions S."/>
        </authorList>
    </citation>
    <scope>NUCLEOTIDE SEQUENCE [LARGE SCALE GENOMIC DNA]</scope>
    <source>
        <strain evidence="2">DSM 11526</strain>
    </source>
</reference>
<dbReference type="GO" id="GO:0003951">
    <property type="term" value="F:NAD+ kinase activity"/>
    <property type="evidence" value="ECO:0007669"/>
    <property type="project" value="InterPro"/>
</dbReference>
<dbReference type="Pfam" id="PF20143">
    <property type="entry name" value="NAD_kinase_C"/>
    <property type="match status" value="1"/>
</dbReference>
<accession>A0A1H4ECW0</accession>
<organism evidence="1 2">
    <name type="scientific">Marinobacterium iners DSM 11526</name>
    <dbReference type="NCBI Taxonomy" id="1122198"/>
    <lineage>
        <taxon>Bacteria</taxon>
        <taxon>Pseudomonadati</taxon>
        <taxon>Pseudomonadota</taxon>
        <taxon>Gammaproteobacteria</taxon>
        <taxon>Oceanospirillales</taxon>
        <taxon>Oceanospirillaceae</taxon>
        <taxon>Marinobacterium</taxon>
    </lineage>
</organism>
<keyword evidence="2" id="KW-1185">Reference proteome</keyword>
<dbReference type="STRING" id="1122198.SAMN02745729_1088"/>
<dbReference type="GO" id="GO:0006741">
    <property type="term" value="P:NADP+ biosynthetic process"/>
    <property type="evidence" value="ECO:0007669"/>
    <property type="project" value="InterPro"/>
</dbReference>
<dbReference type="InterPro" id="IPR011386">
    <property type="entry name" value="Put_ATP-NAD_kin"/>
</dbReference>
<gene>
    <name evidence="1" type="ORF">SAMN02745729_1088</name>
</gene>
<dbReference type="GO" id="GO:0005524">
    <property type="term" value="F:ATP binding"/>
    <property type="evidence" value="ECO:0007669"/>
    <property type="project" value="UniProtKB-ARBA"/>
</dbReference>
<evidence type="ECO:0000313" key="2">
    <source>
        <dbReference type="Proteomes" id="UP000242469"/>
    </source>
</evidence>